<dbReference type="InterPro" id="IPR000653">
    <property type="entry name" value="DegT/StrS_aminotransferase"/>
</dbReference>
<dbReference type="Gene3D" id="3.90.1150.10">
    <property type="entry name" value="Aspartate Aminotransferase, domain 1"/>
    <property type="match status" value="1"/>
</dbReference>
<evidence type="ECO:0000256" key="1">
    <source>
        <dbReference type="ARBA" id="ARBA00022898"/>
    </source>
</evidence>
<accession>A0A1I6GJB0</accession>
<dbReference type="NCBIfam" id="TIGR03588">
    <property type="entry name" value="PseC"/>
    <property type="match status" value="1"/>
</dbReference>
<dbReference type="AlphaFoldDB" id="A0A1I6GJB0"/>
<dbReference type="InterPro" id="IPR015421">
    <property type="entry name" value="PyrdxlP-dep_Trfase_major"/>
</dbReference>
<dbReference type="SUPFAM" id="SSF53383">
    <property type="entry name" value="PLP-dependent transferases"/>
    <property type="match status" value="1"/>
</dbReference>
<dbReference type="GO" id="GO:0000271">
    <property type="term" value="P:polysaccharide biosynthetic process"/>
    <property type="evidence" value="ECO:0007669"/>
    <property type="project" value="TreeGrafter"/>
</dbReference>
<dbReference type="RefSeq" id="WP_091986556.1">
    <property type="nucleotide sequence ID" value="NZ_FOYV01000001.1"/>
</dbReference>
<dbReference type="PANTHER" id="PTHR30244">
    <property type="entry name" value="TRANSAMINASE"/>
    <property type="match status" value="1"/>
</dbReference>
<keyword evidence="1 4" id="KW-0663">Pyridoxal phosphate</keyword>
<feature type="active site" description="Proton acceptor" evidence="3">
    <location>
        <position position="188"/>
    </location>
</feature>
<evidence type="ECO:0000256" key="5">
    <source>
        <dbReference type="RuleBase" id="RU004508"/>
    </source>
</evidence>
<organism evidence="6 7">
    <name type="scientific">Marinobacter gudaonensis</name>
    <dbReference type="NCBI Taxonomy" id="375760"/>
    <lineage>
        <taxon>Bacteria</taxon>
        <taxon>Pseudomonadati</taxon>
        <taxon>Pseudomonadota</taxon>
        <taxon>Gammaproteobacteria</taxon>
        <taxon>Pseudomonadales</taxon>
        <taxon>Marinobacteraceae</taxon>
        <taxon>Marinobacter</taxon>
    </lineage>
</organism>
<dbReference type="STRING" id="375760.SAMN04488073_0944"/>
<dbReference type="InterPro" id="IPR020026">
    <property type="entry name" value="PseC"/>
</dbReference>
<evidence type="ECO:0000256" key="4">
    <source>
        <dbReference type="PIRSR" id="PIRSR000390-2"/>
    </source>
</evidence>
<evidence type="ECO:0000256" key="2">
    <source>
        <dbReference type="ARBA" id="ARBA00037999"/>
    </source>
</evidence>
<dbReference type="Pfam" id="PF01041">
    <property type="entry name" value="DegT_DnrJ_EryC1"/>
    <property type="match status" value="1"/>
</dbReference>
<dbReference type="CDD" id="cd00616">
    <property type="entry name" value="AHBA_syn"/>
    <property type="match status" value="1"/>
</dbReference>
<protein>
    <submittedName>
        <fullName evidence="6">UDP-4-amino-4,6-dideoxy-N-acetyl-beta-L-altrosamine transaminase</fullName>
    </submittedName>
</protein>
<feature type="modified residue" description="N6-(pyridoxal phosphate)lysine" evidence="4">
    <location>
        <position position="188"/>
    </location>
</feature>
<dbReference type="GO" id="GO:0008483">
    <property type="term" value="F:transaminase activity"/>
    <property type="evidence" value="ECO:0007669"/>
    <property type="project" value="TreeGrafter"/>
</dbReference>
<keyword evidence="7" id="KW-1185">Reference proteome</keyword>
<dbReference type="GO" id="GO:0030170">
    <property type="term" value="F:pyridoxal phosphate binding"/>
    <property type="evidence" value="ECO:0007669"/>
    <property type="project" value="TreeGrafter"/>
</dbReference>
<dbReference type="EMBL" id="FOYV01000001">
    <property type="protein sequence ID" value="SFR42256.1"/>
    <property type="molecule type" value="Genomic_DNA"/>
</dbReference>
<gene>
    <name evidence="6" type="ORF">SAMN04488073_0944</name>
</gene>
<dbReference type="InterPro" id="IPR015424">
    <property type="entry name" value="PyrdxlP-dep_Trfase"/>
</dbReference>
<proteinExistence type="inferred from homology"/>
<evidence type="ECO:0000313" key="7">
    <source>
        <dbReference type="Proteomes" id="UP000199290"/>
    </source>
</evidence>
<dbReference type="PANTHER" id="PTHR30244:SF34">
    <property type="entry name" value="DTDP-4-AMINO-4,6-DIDEOXYGALACTOSE TRANSAMINASE"/>
    <property type="match status" value="1"/>
</dbReference>
<dbReference type="PIRSF" id="PIRSF000390">
    <property type="entry name" value="PLP_StrS"/>
    <property type="match status" value="1"/>
</dbReference>
<evidence type="ECO:0000256" key="3">
    <source>
        <dbReference type="PIRSR" id="PIRSR000390-1"/>
    </source>
</evidence>
<name>A0A1I6GJB0_9GAMM</name>
<dbReference type="InterPro" id="IPR015422">
    <property type="entry name" value="PyrdxlP-dep_Trfase_small"/>
</dbReference>
<dbReference type="OrthoDB" id="9804264at2"/>
<sequence length="386" mass="42772">MIPYGRQDIRQADIDAVTAVLQSDYLTQGPVVPRFEQAVASHVGAGYALAMNSATSALHVACAALGLGPGDRLWTSPVTFVASANCALYCGATVDFVDINPKTYNLCPKALAAKLEEAEQEGTLPKVVVPVHLCGQPCDMAEIHALAQRYGFRVIEDASHAIGGKYQDEFVGNGRYSDITVFSFHPVKIITTAEGGMALTNSKELAERMELLRSHGITRDPAKMTHEPDGPWYYQQVDLGFNYRMTELQAALGLSQLERLDDFVARRHELARRYDDLLANRPVVTPWQLPDTYSGLHLYVIRLDLSRINRSHRQVFESLRELGIGVNLHYIPVHTQPYYQNLGFQPGDFPESEAYYREAISLPMYSGLTDAQQDEVVAALDKALGL</sequence>
<reference evidence="7" key="1">
    <citation type="submission" date="2016-10" db="EMBL/GenBank/DDBJ databases">
        <authorList>
            <person name="Varghese N."/>
            <person name="Submissions S."/>
        </authorList>
    </citation>
    <scope>NUCLEOTIDE SEQUENCE [LARGE SCALE GENOMIC DNA]</scope>
    <source>
        <strain evidence="7">CGMCC 1.6294</strain>
    </source>
</reference>
<evidence type="ECO:0000313" key="6">
    <source>
        <dbReference type="EMBL" id="SFR42256.1"/>
    </source>
</evidence>
<dbReference type="Gene3D" id="3.40.640.10">
    <property type="entry name" value="Type I PLP-dependent aspartate aminotransferase-like (Major domain)"/>
    <property type="match status" value="1"/>
</dbReference>
<dbReference type="Proteomes" id="UP000199290">
    <property type="component" value="Unassembled WGS sequence"/>
</dbReference>
<comment type="similarity">
    <text evidence="2 5">Belongs to the DegT/DnrJ/EryC1 family.</text>
</comment>